<keyword evidence="2" id="KW-1185">Reference proteome</keyword>
<dbReference type="SUPFAM" id="SSF88723">
    <property type="entry name" value="PIN domain-like"/>
    <property type="match status" value="1"/>
</dbReference>
<evidence type="ECO:0000313" key="1">
    <source>
        <dbReference type="EMBL" id="AVZ45111.1"/>
    </source>
</evidence>
<proteinExistence type="predicted"/>
<dbReference type="InterPro" id="IPR029060">
    <property type="entry name" value="PIN-like_dom_sf"/>
</dbReference>
<keyword evidence="1" id="KW-0378">Hydrolase</keyword>
<dbReference type="EMBL" id="MG748548">
    <property type="protein sequence ID" value="AVZ45111.1"/>
    <property type="molecule type" value="Genomic_DNA"/>
</dbReference>
<dbReference type="KEGG" id="vg:77948983"/>
<organism evidence="1 2">
    <name type="scientific">Escherichia phage EP335</name>
    <dbReference type="NCBI Taxonomy" id="2070199"/>
    <lineage>
        <taxon>Viruses</taxon>
        <taxon>Duplodnaviria</taxon>
        <taxon>Heunggongvirae</taxon>
        <taxon>Uroviricota</taxon>
        <taxon>Caudoviricetes</taxon>
        <taxon>Mktvariviridae</taxon>
        <taxon>Gordonclarkvirinae</taxon>
        <taxon>Nieuwekanaalvirus</taxon>
        <taxon>Nieuwekanaalvirus EP335</taxon>
    </lineage>
</organism>
<reference evidence="2" key="1">
    <citation type="submission" date="2018-01" db="EMBL/GenBank/DDBJ databases">
        <authorList>
            <person name="van Mierlo J.T."/>
            <person name="Hagens S."/>
            <person name="Witte S."/>
            <person name="Klamert S."/>
            <person name="van de Straat L."/>
        </authorList>
    </citation>
    <scope>NUCLEOTIDE SEQUENCE [LARGE SCALE GENOMIC DNA]</scope>
</reference>
<keyword evidence="1" id="KW-0540">Nuclease</keyword>
<dbReference type="GO" id="GO:0004527">
    <property type="term" value="F:exonuclease activity"/>
    <property type="evidence" value="ECO:0007669"/>
    <property type="project" value="UniProtKB-KW"/>
</dbReference>
<accession>A0A2Z3DNS0</accession>
<sequence>MEDVKYPEVALVDADVLRYEVGALTQEHPFLDTGRTPVDYGFLIERLQNKLDTIIARAGCRKTVFYFSEGGNFRFDVAKQQGYKANRPPGERPFHWQNVGDYIKNNYEYIDVYGREADDALAERQRTDKNTIICTRDKDLLITPGWHYRWACGERQKEVPPHYVSDEVAWQNFFYQMLIGDGTDNIPGCGEREEVMWGGKLQLRRQGVGKKAAINLLQGVSDKWTLYHIVRMEYYKKFDTEWEEKMLENARLLFVGQTPEDLFEWSWLDKIWNKDIDNG</sequence>
<dbReference type="RefSeq" id="YP_010672696.1">
    <property type="nucleotide sequence ID" value="NC_070979.1"/>
</dbReference>
<protein>
    <submittedName>
        <fullName evidence="1">Putative exonuclease</fullName>
    </submittedName>
</protein>
<dbReference type="SUPFAM" id="SSF47807">
    <property type="entry name" value="5' to 3' exonuclease, C-terminal subdomain"/>
    <property type="match status" value="1"/>
</dbReference>
<dbReference type="GeneID" id="77948983"/>
<name>A0A2Z3DNS0_9CAUD</name>
<dbReference type="InterPro" id="IPR036279">
    <property type="entry name" value="5-3_exonuclease_C_sf"/>
</dbReference>
<keyword evidence="1" id="KW-0269">Exonuclease</keyword>
<dbReference type="Proteomes" id="UP000257884">
    <property type="component" value="Segment"/>
</dbReference>
<dbReference type="Gene3D" id="3.40.50.1010">
    <property type="entry name" value="5'-nuclease"/>
    <property type="match status" value="1"/>
</dbReference>
<evidence type="ECO:0000313" key="2">
    <source>
        <dbReference type="Proteomes" id="UP000257884"/>
    </source>
</evidence>